<dbReference type="InterPro" id="IPR037049">
    <property type="entry name" value="DUF1214_C_sf"/>
</dbReference>
<reference evidence="4" key="1">
    <citation type="submission" date="2019-09" db="EMBL/GenBank/DDBJ databases">
        <title>Antimicrobial potential of Antarctic Bacteria.</title>
        <authorList>
            <person name="Benaud N."/>
            <person name="Edwards R.J."/>
            <person name="Ferrari B.C."/>
        </authorList>
    </citation>
    <scope>NUCLEOTIDE SEQUENCE [LARGE SCALE GENOMIC DNA]</scope>
    <source>
        <strain evidence="4">INR9</strain>
    </source>
</reference>
<evidence type="ECO:0000259" key="2">
    <source>
        <dbReference type="Pfam" id="PF06863"/>
    </source>
</evidence>
<dbReference type="AlphaFoldDB" id="A0A7G6YH77"/>
<feature type="domain" description="DUF1254" evidence="2">
    <location>
        <begin position="23"/>
        <end position="150"/>
    </location>
</feature>
<sequence length="418" mass="45252">MDVTRSVFTQPGDSTAIGRGRTNTLAHARAFPDADFRAVVAPNFDTLYSSAWLDLSDGPIVLDVPDSGGRYYLLPLLDMWTNAFAVPGKRTTGTAAGRFLIAPPGWDGEVPDGTTRIDAPTAHVWLIGRVQTNGPSDYAAVREFQDGLRLSGPEGEQPSTALPVSVAPDGLDLSREPLAIVNGLTAVEFFGYAARLLAVHAPQATDFSALARLASLGIVRGEDFDGSVFDDDQRAALERGAEDARQRHHRAISTMARIANGWAMNTDSMGVYGDFYLKRAAVTVVGLGANQPEDAIYPIAVADSAGRPIVGERDYVQHFERDQLPPVDAFWSVTMYDQDSFQAPNPLDRFALGDRDLLHYGDDGSLDLYYGPTDPGGTKTANWLPAPAGPLRIIMRLYAPRPEALDGRWNPPPIAETR</sequence>
<evidence type="ECO:0000259" key="1">
    <source>
        <dbReference type="Pfam" id="PF06742"/>
    </source>
</evidence>
<protein>
    <submittedName>
        <fullName evidence="3">DUF1254 domain-containing protein</fullName>
    </submittedName>
</protein>
<dbReference type="InterPro" id="IPR010621">
    <property type="entry name" value="DUF1214"/>
</dbReference>
<name>A0A7G6YH77_9MICO</name>
<dbReference type="EMBL" id="CP043641">
    <property type="protein sequence ID" value="QNE37842.1"/>
    <property type="molecule type" value="Genomic_DNA"/>
</dbReference>
<dbReference type="KEGG" id="lse:F1C12_19940"/>
<dbReference type="Pfam" id="PF06863">
    <property type="entry name" value="DUF1254"/>
    <property type="match status" value="1"/>
</dbReference>
<dbReference type="InterPro" id="IPR037050">
    <property type="entry name" value="DUF1254_sf"/>
</dbReference>
<dbReference type="Gene3D" id="2.60.120.600">
    <property type="entry name" value="Domain of unknown function DUF1214, C-terminal domain"/>
    <property type="match status" value="1"/>
</dbReference>
<organism evidence="3 4">
    <name type="scientific">Leifsonia shinshuensis</name>
    <dbReference type="NCBI Taxonomy" id="150026"/>
    <lineage>
        <taxon>Bacteria</taxon>
        <taxon>Bacillati</taxon>
        <taxon>Actinomycetota</taxon>
        <taxon>Actinomycetes</taxon>
        <taxon>Micrococcales</taxon>
        <taxon>Microbacteriaceae</taxon>
        <taxon>Leifsonia</taxon>
    </lineage>
</organism>
<evidence type="ECO:0000313" key="4">
    <source>
        <dbReference type="Proteomes" id="UP000515511"/>
    </source>
</evidence>
<dbReference type="PANTHER" id="PTHR36509:SF2">
    <property type="entry name" value="BLL3101 PROTEIN"/>
    <property type="match status" value="1"/>
</dbReference>
<dbReference type="PANTHER" id="PTHR36509">
    <property type="entry name" value="BLL3101 PROTEIN"/>
    <property type="match status" value="1"/>
</dbReference>
<dbReference type="Pfam" id="PF06742">
    <property type="entry name" value="DUF1214"/>
    <property type="match status" value="1"/>
</dbReference>
<dbReference type="SUPFAM" id="SSF160935">
    <property type="entry name" value="VPA0735-like"/>
    <property type="match status" value="1"/>
</dbReference>
<dbReference type="Gene3D" id="2.60.40.1610">
    <property type="entry name" value="Domain of unknown function DUF1254"/>
    <property type="match status" value="1"/>
</dbReference>
<evidence type="ECO:0000313" key="3">
    <source>
        <dbReference type="EMBL" id="QNE37842.1"/>
    </source>
</evidence>
<feature type="domain" description="DUF1214" evidence="1">
    <location>
        <begin position="295"/>
        <end position="401"/>
    </location>
</feature>
<proteinExistence type="predicted"/>
<dbReference type="InterPro" id="IPR010679">
    <property type="entry name" value="DUF1254"/>
</dbReference>
<dbReference type="Proteomes" id="UP000515511">
    <property type="component" value="Chromosome"/>
</dbReference>
<gene>
    <name evidence="3" type="ORF">F1C12_19940</name>
</gene>
<accession>A0A7G6YH77</accession>